<keyword evidence="3" id="KW-1185">Reference proteome</keyword>
<organism evidence="2 3">
    <name type="scientific">Phytophthora infestans</name>
    <name type="common">Potato late blight agent</name>
    <name type="synonym">Botrytis infestans</name>
    <dbReference type="NCBI Taxonomy" id="4787"/>
    <lineage>
        <taxon>Eukaryota</taxon>
        <taxon>Sar</taxon>
        <taxon>Stramenopiles</taxon>
        <taxon>Oomycota</taxon>
        <taxon>Peronosporomycetes</taxon>
        <taxon>Peronosporales</taxon>
        <taxon>Peronosporaceae</taxon>
        <taxon>Phytophthora</taxon>
    </lineage>
</organism>
<gene>
    <name evidence="2" type="ORF">GN244_ATG17791</name>
</gene>
<evidence type="ECO:0000313" key="2">
    <source>
        <dbReference type="EMBL" id="KAF4030429.1"/>
    </source>
</evidence>
<feature type="compositionally biased region" description="Polar residues" evidence="1">
    <location>
        <begin position="374"/>
        <end position="384"/>
    </location>
</feature>
<feature type="compositionally biased region" description="Polar residues" evidence="1">
    <location>
        <begin position="183"/>
        <end position="193"/>
    </location>
</feature>
<accession>A0A833SGM5</accession>
<dbReference type="Proteomes" id="UP000602510">
    <property type="component" value="Unassembled WGS sequence"/>
</dbReference>
<proteinExistence type="predicted"/>
<evidence type="ECO:0000256" key="1">
    <source>
        <dbReference type="SAM" id="MobiDB-lite"/>
    </source>
</evidence>
<protein>
    <submittedName>
        <fullName evidence="2">Uncharacterized protein</fullName>
    </submittedName>
</protein>
<feature type="compositionally biased region" description="Low complexity" evidence="1">
    <location>
        <begin position="210"/>
        <end position="224"/>
    </location>
</feature>
<feature type="region of interest" description="Disordered" evidence="1">
    <location>
        <begin position="352"/>
        <end position="392"/>
    </location>
</feature>
<feature type="compositionally biased region" description="Basic and acidic residues" evidence="1">
    <location>
        <begin position="352"/>
        <end position="362"/>
    </location>
</feature>
<dbReference type="AlphaFoldDB" id="A0A833SGM5"/>
<evidence type="ECO:0000313" key="3">
    <source>
        <dbReference type="Proteomes" id="UP000602510"/>
    </source>
</evidence>
<dbReference type="EMBL" id="WSZM01000684">
    <property type="protein sequence ID" value="KAF4030429.1"/>
    <property type="molecule type" value="Genomic_DNA"/>
</dbReference>
<feature type="region of interest" description="Disordered" evidence="1">
    <location>
        <begin position="16"/>
        <end position="38"/>
    </location>
</feature>
<comment type="caution">
    <text evidence="2">The sequence shown here is derived from an EMBL/GenBank/DDBJ whole genome shotgun (WGS) entry which is preliminary data.</text>
</comment>
<feature type="region of interest" description="Disordered" evidence="1">
    <location>
        <begin position="520"/>
        <end position="540"/>
    </location>
</feature>
<name>A0A833SGM5_PHYIN</name>
<reference evidence="2" key="1">
    <citation type="submission" date="2020-04" db="EMBL/GenBank/DDBJ databases">
        <title>Hybrid Assembly of Korean Phytophthora infestans isolates.</title>
        <authorList>
            <person name="Prokchorchik M."/>
            <person name="Lee Y."/>
            <person name="Seo J."/>
            <person name="Cho J.-H."/>
            <person name="Park Y.-E."/>
            <person name="Jang D.-C."/>
            <person name="Im J.-S."/>
            <person name="Choi J.-G."/>
            <person name="Park H.-J."/>
            <person name="Lee G.-B."/>
            <person name="Lee Y.-G."/>
            <person name="Hong S.-Y."/>
            <person name="Cho K."/>
            <person name="Sohn K.H."/>
        </authorList>
    </citation>
    <scope>NUCLEOTIDE SEQUENCE</scope>
    <source>
        <strain evidence="2">KR_1_A1</strain>
    </source>
</reference>
<feature type="region of interest" description="Disordered" evidence="1">
    <location>
        <begin position="176"/>
        <end position="224"/>
    </location>
</feature>
<sequence length="654" mass="71731">MIPPVKKELAAMVAIAPTPSTQRQRAADNQKPPQLSDNQLNTALEITQQPPETWYKDQYGRKATFELKVKRTAMLCGNCVEQRVLTVQLLYESGKVVEKQEILHVMSGQCLDKNRQSTLAIRIAEVSKNHLNQVTGENIAQLTLFRVEIAVPQCVTGCDYDASVVSDPVLVLSKKKKRPVKQNAETEVSSANTKKVKRAPAQHTPKRKMSNTSPESSQSSTTTITSNVAAAIAEMEESIPLRAADTTAPFTPTTPNLCLWANAAFDLLSKLQWQRIPTSATEKPGANLDEILAQALSKAYKCPSCGETYGKIPKHRDDCDLKLLLEQGKPEVSTTETAPNLSAPYSLQWSSDKHTQWPDRQRPMYSGGELTPKKQASPSNNSHELSGCASEDTQTPADDLSFAAAAASFSIHTWKDYASISKLLYRFVVDCMLTIITSSRSCAVDGGTTSGRHTLTRLSSLPSSLKNQQAETQQSQRFSALLAATKDMSADAADLFRESEAALHGDGSIVSSMNSMNLSDFFRPSPGDKDPQPRHGPISLSALLPSDQLRNPEQGVQIIMAYDFQGCGLPAFDASFNLVGFYHVLTETHNTPAELRFGPHLFPLPDEMLQELKNTSAEWKHDSSICRQRGSTQVNAEDSLALLKREVLQQVTGK</sequence>
<feature type="compositionally biased region" description="Basic residues" evidence="1">
    <location>
        <begin position="194"/>
        <end position="209"/>
    </location>
</feature>